<sequence>MPEQTGGRGVVKANLDELRDFSTRMPAQTQDALVAPLKTLQELEEIAHREVSEHSSDGGPWPINAPMLQTLETVKQKLIYGINQVKLDCEIGAQLAARYAEEISAKSHESAAKIKAIS</sequence>
<accession>A0A4R8S0N3</accession>
<name>A0A4R8S0N3_9MYCO</name>
<dbReference type="AlphaFoldDB" id="A0A4R8S0N3"/>
<dbReference type="Proteomes" id="UP000295117">
    <property type="component" value="Unassembled WGS sequence"/>
</dbReference>
<evidence type="ECO:0000313" key="2">
    <source>
        <dbReference type="Proteomes" id="UP000295117"/>
    </source>
</evidence>
<dbReference type="EMBL" id="PECH01000007">
    <property type="protein sequence ID" value="TDZ82094.1"/>
    <property type="molecule type" value="Genomic_DNA"/>
</dbReference>
<reference evidence="1 2" key="1">
    <citation type="journal article" date="2019" name="Sci. Rep.">
        <title>Extended insight into the Mycobacterium chelonae-abscessus complex through whole genome sequencing of Mycobacterium salmoniphilum outbreak and Mycobacterium salmoniphilum-like strains.</title>
        <authorList>
            <person name="Behra P.R.K."/>
            <person name="Das S."/>
            <person name="Pettersson B.M.F."/>
            <person name="Shirreff L."/>
            <person name="DuCote T."/>
            <person name="Jacobsson K.G."/>
            <person name="Ennis D.G."/>
            <person name="Kirsebom L.A."/>
        </authorList>
    </citation>
    <scope>NUCLEOTIDE SEQUENCE [LARGE SCALE GENOMIC DNA]</scope>
    <source>
        <strain evidence="1 2">DE 4585</strain>
    </source>
</reference>
<proteinExistence type="predicted"/>
<gene>
    <name evidence="1" type="ORF">DE4585_02623</name>
</gene>
<comment type="caution">
    <text evidence="1">The sequence shown here is derived from an EMBL/GenBank/DDBJ whole genome shotgun (WGS) entry which is preliminary data.</text>
</comment>
<evidence type="ECO:0000313" key="1">
    <source>
        <dbReference type="EMBL" id="TDZ82094.1"/>
    </source>
</evidence>
<protein>
    <submittedName>
        <fullName evidence="1">Uncharacterized protein</fullName>
    </submittedName>
</protein>
<organism evidence="1 2">
    <name type="scientific">Mycobacteroides salmoniphilum</name>
    <dbReference type="NCBI Taxonomy" id="404941"/>
    <lineage>
        <taxon>Bacteria</taxon>
        <taxon>Bacillati</taxon>
        <taxon>Actinomycetota</taxon>
        <taxon>Actinomycetes</taxon>
        <taxon>Mycobacteriales</taxon>
        <taxon>Mycobacteriaceae</taxon>
        <taxon>Mycobacteroides</taxon>
    </lineage>
</organism>
<dbReference type="RefSeq" id="WP_134071407.1">
    <property type="nucleotide sequence ID" value="NZ_PECH01000007.1"/>
</dbReference>